<accession>A0AAJ5QNE9</accession>
<evidence type="ECO:0000313" key="2">
    <source>
        <dbReference type="Proteomes" id="UP001211544"/>
    </source>
</evidence>
<dbReference type="GO" id="GO:0019239">
    <property type="term" value="F:deaminase activity"/>
    <property type="evidence" value="ECO:0007669"/>
    <property type="project" value="TreeGrafter"/>
</dbReference>
<dbReference type="Proteomes" id="UP001211544">
    <property type="component" value="Plasmid pGABEKP28_1"/>
</dbReference>
<dbReference type="KEGG" id="kpie:N5580_19285"/>
<dbReference type="PANTHER" id="PTHR11803">
    <property type="entry name" value="2-IMINOBUTANOATE/2-IMINOPROPANOATE DEAMINASE RIDA"/>
    <property type="match status" value="1"/>
</dbReference>
<dbReference type="AlphaFoldDB" id="A0AAJ5QNE9"/>
<dbReference type="Gene3D" id="3.30.1330.40">
    <property type="entry name" value="RutC-like"/>
    <property type="match status" value="1"/>
</dbReference>
<reference evidence="1 2" key="1">
    <citation type="journal article" date="2022" name="J Glob Antimicrob Resist">
        <title>First complete genome of a multidrug resistant strain of the novel human pathogen Kalamiella piersonii (GABEKP28) identified in human saliva.</title>
        <authorList>
            <person name="McDonagh F."/>
            <person name="Singh N.K."/>
            <person name="Venkateswaran K."/>
            <person name="Lonappan A.M."/>
            <person name="Hallahan B."/>
            <person name="Tuohy A."/>
            <person name="Burke L."/>
            <person name="Kovarova A."/>
            <person name="Miliotis G."/>
        </authorList>
    </citation>
    <scope>NUCLEOTIDE SEQUENCE [LARGE SCALE GENOMIC DNA]</scope>
    <source>
        <strain evidence="1 2">GABEKP28</strain>
    </source>
</reference>
<dbReference type="InterPro" id="IPR035959">
    <property type="entry name" value="RutC-like_sf"/>
</dbReference>
<dbReference type="RefSeq" id="WP_269950591.1">
    <property type="nucleotide sequence ID" value="NZ_CP104759.1"/>
</dbReference>
<gene>
    <name evidence="1" type="ORF">N5580_19285</name>
</gene>
<proteinExistence type="predicted"/>
<sequence length="125" mass="13594">MAAIERINYPALGEVKAPYVHAVKQGNRLYISGLTAFGSTAQTGSIAEQAEVIFKQFQHIAEAENTTLSALLKVTLFITSIADIDALRKVLFRYYGDHLPASSLVQVSGLFSPDLKIEIEAILAL</sequence>
<keyword evidence="2" id="KW-1185">Reference proteome</keyword>
<dbReference type="PANTHER" id="PTHR11803:SF39">
    <property type="entry name" value="2-IMINOBUTANOATE_2-IMINOPROPANOATE DEAMINASE"/>
    <property type="match status" value="1"/>
</dbReference>
<geneLocation type="plasmid" evidence="1 2">
    <name>pGABEKP28_1</name>
</geneLocation>
<protein>
    <submittedName>
        <fullName evidence="1">RidA family protein</fullName>
    </submittedName>
</protein>
<dbReference type="GO" id="GO:0005829">
    <property type="term" value="C:cytosol"/>
    <property type="evidence" value="ECO:0007669"/>
    <property type="project" value="TreeGrafter"/>
</dbReference>
<name>A0AAJ5QNE9_9GAMM</name>
<dbReference type="EMBL" id="CP104759">
    <property type="protein sequence ID" value="WBG93221.1"/>
    <property type="molecule type" value="Genomic_DNA"/>
</dbReference>
<dbReference type="CDD" id="cd00448">
    <property type="entry name" value="YjgF_YER057c_UK114_family"/>
    <property type="match status" value="1"/>
</dbReference>
<dbReference type="SUPFAM" id="SSF55298">
    <property type="entry name" value="YjgF-like"/>
    <property type="match status" value="1"/>
</dbReference>
<keyword evidence="1" id="KW-0614">Plasmid</keyword>
<dbReference type="InterPro" id="IPR006175">
    <property type="entry name" value="YjgF/YER057c/UK114"/>
</dbReference>
<evidence type="ECO:0000313" key="1">
    <source>
        <dbReference type="EMBL" id="WBG93221.1"/>
    </source>
</evidence>
<organism evidence="1 2">
    <name type="scientific">Pantoea piersonii</name>
    <dbReference type="NCBI Taxonomy" id="2364647"/>
    <lineage>
        <taxon>Bacteria</taxon>
        <taxon>Pseudomonadati</taxon>
        <taxon>Pseudomonadota</taxon>
        <taxon>Gammaproteobacteria</taxon>
        <taxon>Enterobacterales</taxon>
        <taxon>Erwiniaceae</taxon>
        <taxon>Pantoea</taxon>
    </lineage>
</organism>
<dbReference type="Pfam" id="PF01042">
    <property type="entry name" value="Ribonuc_L-PSP"/>
    <property type="match status" value="1"/>
</dbReference>